<dbReference type="GO" id="GO:0043565">
    <property type="term" value="F:sequence-specific DNA binding"/>
    <property type="evidence" value="ECO:0007669"/>
    <property type="project" value="TreeGrafter"/>
</dbReference>
<feature type="domain" description="HTH lysR-type" evidence="5">
    <location>
        <begin position="1"/>
        <end position="13"/>
    </location>
</feature>
<dbReference type="EMBL" id="UGKT01000001">
    <property type="protein sequence ID" value="STT02619.1"/>
    <property type="molecule type" value="Genomic_DNA"/>
</dbReference>
<name>A0A377V312_KLEPN</name>
<dbReference type="GO" id="GO:0003700">
    <property type="term" value="F:DNA-binding transcription factor activity"/>
    <property type="evidence" value="ECO:0007669"/>
    <property type="project" value="InterPro"/>
</dbReference>
<dbReference type="Proteomes" id="UP000255518">
    <property type="component" value="Unassembled WGS sequence"/>
</dbReference>
<evidence type="ECO:0000313" key="7">
    <source>
        <dbReference type="Proteomes" id="UP000255518"/>
    </source>
</evidence>
<dbReference type="GO" id="GO:0006351">
    <property type="term" value="P:DNA-templated transcription"/>
    <property type="evidence" value="ECO:0007669"/>
    <property type="project" value="TreeGrafter"/>
</dbReference>
<evidence type="ECO:0000259" key="5">
    <source>
        <dbReference type="PROSITE" id="PS50931"/>
    </source>
</evidence>
<sequence length="264" mass="29965">MLLHRTTRRVTITEEGERIYEWAQRILQDVDEMMDELSDVRQVPQGTLRIISSFGFGRRVVAPALSALALQYPQLELRFDVQDRLVDLVNEGVDLDIRVGDDIAPNLIARQLAANHRVLCASPQFLARHAPPKQLSDLAALPCLVIKERDHPFGVWQLHSKEGQHAIKVTGPLSSNHGEIVHQWCLDGQGIALRSWWDVRENIASGHLVQVLPDYWQPANVWAVYVSRLATSAKIRTTVEFLRHYFQQHYPQHEPTASAVGRGD</sequence>
<comment type="similarity">
    <text evidence="1">Belongs to the LysR transcriptional regulatory family.</text>
</comment>
<proteinExistence type="inferred from homology"/>
<evidence type="ECO:0000313" key="6">
    <source>
        <dbReference type="EMBL" id="STT02619.1"/>
    </source>
</evidence>
<organism evidence="6 7">
    <name type="scientific">Klebsiella pneumoniae</name>
    <dbReference type="NCBI Taxonomy" id="573"/>
    <lineage>
        <taxon>Bacteria</taxon>
        <taxon>Pseudomonadati</taxon>
        <taxon>Pseudomonadota</taxon>
        <taxon>Gammaproteobacteria</taxon>
        <taxon>Enterobacterales</taxon>
        <taxon>Enterobacteriaceae</taxon>
        <taxon>Klebsiella/Raoultella group</taxon>
        <taxon>Klebsiella</taxon>
        <taxon>Klebsiella pneumoniae complex</taxon>
    </lineage>
</organism>
<dbReference type="InterPro" id="IPR000847">
    <property type="entry name" value="LysR_HTH_N"/>
</dbReference>
<accession>A0A377V312</accession>
<dbReference type="InterPro" id="IPR036388">
    <property type="entry name" value="WH-like_DNA-bd_sf"/>
</dbReference>
<dbReference type="PANTHER" id="PTHR30537">
    <property type="entry name" value="HTH-TYPE TRANSCRIPTIONAL REGULATOR"/>
    <property type="match status" value="1"/>
</dbReference>
<dbReference type="FunFam" id="3.40.190.290:FF:000001">
    <property type="entry name" value="Transcriptional regulator, LysR family"/>
    <property type="match status" value="1"/>
</dbReference>
<gene>
    <name evidence="6" type="primary">dmlR_4</name>
    <name evidence="6" type="ORF">NCTC13443_02973</name>
</gene>
<evidence type="ECO:0000256" key="2">
    <source>
        <dbReference type="ARBA" id="ARBA00023015"/>
    </source>
</evidence>
<dbReference type="Gene3D" id="3.40.190.290">
    <property type="match status" value="1"/>
</dbReference>
<dbReference type="GO" id="GO:0009891">
    <property type="term" value="P:positive regulation of biosynthetic process"/>
    <property type="evidence" value="ECO:0007669"/>
    <property type="project" value="UniProtKB-ARBA"/>
</dbReference>
<protein>
    <submittedName>
        <fullName evidence="6">Positive regulator of Tartrate dehydrogenase/decarboxylase/D-malic enzyme</fullName>
    </submittedName>
</protein>
<evidence type="ECO:0000256" key="1">
    <source>
        <dbReference type="ARBA" id="ARBA00009437"/>
    </source>
</evidence>
<dbReference type="Gene3D" id="1.10.10.10">
    <property type="entry name" value="Winged helix-like DNA-binding domain superfamily/Winged helix DNA-binding domain"/>
    <property type="match status" value="1"/>
</dbReference>
<dbReference type="SUPFAM" id="SSF53850">
    <property type="entry name" value="Periplasmic binding protein-like II"/>
    <property type="match status" value="1"/>
</dbReference>
<evidence type="ECO:0000256" key="4">
    <source>
        <dbReference type="ARBA" id="ARBA00023163"/>
    </source>
</evidence>
<dbReference type="CDD" id="cd08479">
    <property type="entry name" value="PBP2_CrgA_like_9"/>
    <property type="match status" value="1"/>
</dbReference>
<dbReference type="Pfam" id="PF03466">
    <property type="entry name" value="LysR_substrate"/>
    <property type="match status" value="1"/>
</dbReference>
<dbReference type="InterPro" id="IPR036390">
    <property type="entry name" value="WH_DNA-bd_sf"/>
</dbReference>
<reference evidence="6 7" key="1">
    <citation type="submission" date="2018-06" db="EMBL/GenBank/DDBJ databases">
        <authorList>
            <consortium name="Pathogen Informatics"/>
            <person name="Doyle S."/>
        </authorList>
    </citation>
    <scope>NUCLEOTIDE SEQUENCE [LARGE SCALE GENOMIC DNA]</scope>
    <source>
        <strain evidence="6 7">NCTC13443</strain>
    </source>
</reference>
<dbReference type="PROSITE" id="PS50931">
    <property type="entry name" value="HTH_LYSR"/>
    <property type="match status" value="1"/>
</dbReference>
<dbReference type="AlphaFoldDB" id="A0A377V312"/>
<evidence type="ECO:0000256" key="3">
    <source>
        <dbReference type="ARBA" id="ARBA00023125"/>
    </source>
</evidence>
<dbReference type="InterPro" id="IPR005119">
    <property type="entry name" value="LysR_subst-bd"/>
</dbReference>
<dbReference type="InterPro" id="IPR058163">
    <property type="entry name" value="LysR-type_TF_proteobact-type"/>
</dbReference>
<keyword evidence="2" id="KW-0805">Transcription regulation</keyword>
<dbReference type="PANTHER" id="PTHR30537:SF5">
    <property type="entry name" value="HTH-TYPE TRANSCRIPTIONAL ACTIVATOR TTDR-RELATED"/>
    <property type="match status" value="1"/>
</dbReference>
<dbReference type="SUPFAM" id="SSF46785">
    <property type="entry name" value="Winged helix' DNA-binding domain"/>
    <property type="match status" value="1"/>
</dbReference>
<keyword evidence="3" id="KW-0238">DNA-binding</keyword>
<keyword evidence="4" id="KW-0804">Transcription</keyword>